<proteinExistence type="predicted"/>
<dbReference type="PANTHER" id="PTHR12558">
    <property type="entry name" value="CELL DIVISION CYCLE 16,23,27"/>
    <property type="match status" value="1"/>
</dbReference>
<dbReference type="OrthoDB" id="174931at2"/>
<accession>A0A543CPT1</accession>
<dbReference type="Pfam" id="PF17128">
    <property type="entry name" value="DUF5107"/>
    <property type="match status" value="1"/>
</dbReference>
<dbReference type="InterPro" id="IPR019734">
    <property type="entry name" value="TPR_rpt"/>
</dbReference>
<dbReference type="AlphaFoldDB" id="A0A543CPT1"/>
<feature type="domain" description="DUF5107" evidence="2">
    <location>
        <begin position="57"/>
        <end position="369"/>
    </location>
</feature>
<keyword evidence="1" id="KW-0802">TPR repeat</keyword>
<dbReference type="EMBL" id="VFOZ01000001">
    <property type="protein sequence ID" value="TQL99105.1"/>
    <property type="molecule type" value="Genomic_DNA"/>
</dbReference>
<name>A0A543CPT1_9ACTN</name>
<dbReference type="SUPFAM" id="SSF48452">
    <property type="entry name" value="TPR-like"/>
    <property type="match status" value="2"/>
</dbReference>
<comment type="caution">
    <text evidence="3">The sequence shown here is derived from an EMBL/GenBank/DDBJ whole genome shotgun (WGS) entry which is preliminary data.</text>
</comment>
<protein>
    <submittedName>
        <fullName evidence="3">Tetratricopeptide repeat protein</fullName>
    </submittedName>
</protein>
<dbReference type="PROSITE" id="PS50005">
    <property type="entry name" value="TPR"/>
    <property type="match status" value="1"/>
</dbReference>
<evidence type="ECO:0000259" key="2">
    <source>
        <dbReference type="Pfam" id="PF17128"/>
    </source>
</evidence>
<dbReference type="RefSeq" id="WP_141957659.1">
    <property type="nucleotide sequence ID" value="NZ_VFOZ01000001.1"/>
</dbReference>
<evidence type="ECO:0000313" key="4">
    <source>
        <dbReference type="Proteomes" id="UP000316096"/>
    </source>
</evidence>
<reference evidence="3 4" key="1">
    <citation type="submission" date="2019-06" db="EMBL/GenBank/DDBJ databases">
        <title>Sequencing the genomes of 1000 actinobacteria strains.</title>
        <authorList>
            <person name="Klenk H.-P."/>
        </authorList>
    </citation>
    <scope>NUCLEOTIDE SEQUENCE [LARGE SCALE GENOMIC DNA]</scope>
    <source>
        <strain evidence="3 4">DSM 102200</strain>
    </source>
</reference>
<sequence>MPTDHSRFDLPPVPEEQRGESVAVWREDVLIDTYEPAAPDAYPAFLEARVYQGSSGRVYPLPFYERISETKAPMRWDAVHLENAWLRLMILPALGGRIHVGYDKTAGYDFFYRNNVIKPALVGLAGPWISGGVEFNWPQHHRPGTFLPVDVEIEHEPDGAVTVWCSDHDPLSRMKGMHGVRLRPGSAVVELRVRLYNRTEDVRTFLWWANVAAHANDDYQSFFPTDVRFVADHAKRAMTTFPRAEGRYYGIDYPARAVDGGDGDRLDWYRNIPVPTSYMCLGSEDDFFGGYDHGAQAGFVHWADHRIAPGKKQWTWGNAPFGWAWDRNLTDGDGPYVELMAGVFTDNQPDFSFLAPGETRTFSQYWYPIQRIGPAHQANLHAAVSLTLGSGSVRVGAAVTAIRPGCVLRLRGTGGDLLWETTTDLAPGSPLVADVPLTGAYDATDLELTVEHEGTTLIAWRPRTAPAGVTPPEPATEPPAPGEIASADELYVTGLHLEQYRHATRSPEPYWEEALRRDPHDFRCAIALAARRHRDGAYDQAELLLRRAVDRQTLRNPNPYDGEAYYRLGLALIRLDRHAEAYDALAKASWNSAWRAPAHWALARLDCREARWDAALDHLDAALSAEAGLLQAHDLRVLVLRRLERATEADAGLAAVRRLDPLDWWARDLAGLPLDCDAQTCLDIALEYAAAGFTADALRVLDRAEERLAEESEVTGAWPHPRSGAGPLLAYHRADLLAGRGDEDGARAAVAAVRTLEYCFPNRPEDALVLSRALDRDPADARAASLLGDWLHHHHRHDDAIACWRRAVEHDPSDVVAWRNLGVAAFNVHGDTPAAMACYDRALALAPGDAKLWYESDQLAKRTGTPPRERLTRLEDRRDTVAARDDLTIEYVLLLVATGQAGRALDVLTGRRFQPWEGGEGQVLYAWEQTRLSLARAALTAGDADGAETHARAALEPPETLGEARHPLANCADLLLMLGDALAAAGRPEAARDAWTAAATADGDFQEMSTRPYSEMTYFSALAWRRLGKDGEALVDGLESYVAELRSTPARIDYFATSLPTMLLFTDDLQARHETTATFLEAQAAELRGRRDEARAGIATVLGRDPNHLAAITFGARSCASYRHIHVGPACAG</sequence>
<gene>
    <name evidence="3" type="ORF">FB559_4761</name>
</gene>
<dbReference type="InterPro" id="IPR011990">
    <property type="entry name" value="TPR-like_helical_dom_sf"/>
</dbReference>
<dbReference type="Pfam" id="PF13181">
    <property type="entry name" value="TPR_8"/>
    <property type="match status" value="1"/>
</dbReference>
<dbReference type="Gene3D" id="1.25.40.10">
    <property type="entry name" value="Tetratricopeptide repeat domain"/>
    <property type="match status" value="4"/>
</dbReference>
<dbReference type="PANTHER" id="PTHR12558:SF13">
    <property type="entry name" value="CELL DIVISION CYCLE PROTEIN 27 HOMOLOG"/>
    <property type="match status" value="1"/>
</dbReference>
<dbReference type="InterPro" id="IPR033396">
    <property type="entry name" value="DUF5107"/>
</dbReference>
<evidence type="ECO:0000256" key="1">
    <source>
        <dbReference type="PROSITE-ProRule" id="PRU00339"/>
    </source>
</evidence>
<organism evidence="3 4">
    <name type="scientific">Actinoallomurus bryophytorum</name>
    <dbReference type="NCBI Taxonomy" id="1490222"/>
    <lineage>
        <taxon>Bacteria</taxon>
        <taxon>Bacillati</taxon>
        <taxon>Actinomycetota</taxon>
        <taxon>Actinomycetes</taxon>
        <taxon>Streptosporangiales</taxon>
        <taxon>Thermomonosporaceae</taxon>
        <taxon>Actinoallomurus</taxon>
    </lineage>
</organism>
<dbReference type="SMART" id="SM00028">
    <property type="entry name" value="TPR"/>
    <property type="match status" value="5"/>
</dbReference>
<keyword evidence="4" id="KW-1185">Reference proteome</keyword>
<dbReference type="Pfam" id="PF13432">
    <property type="entry name" value="TPR_16"/>
    <property type="match status" value="2"/>
</dbReference>
<evidence type="ECO:0000313" key="3">
    <source>
        <dbReference type="EMBL" id="TQL99105.1"/>
    </source>
</evidence>
<feature type="repeat" description="TPR" evidence="1">
    <location>
        <begin position="781"/>
        <end position="814"/>
    </location>
</feature>
<dbReference type="Proteomes" id="UP000316096">
    <property type="component" value="Unassembled WGS sequence"/>
</dbReference>